<dbReference type="SUPFAM" id="SSF55486">
    <property type="entry name" value="Metalloproteases ('zincins'), catalytic domain"/>
    <property type="match status" value="1"/>
</dbReference>
<dbReference type="AlphaFoldDB" id="A0A151GQD8"/>
<reference evidence="12 13" key="1">
    <citation type="journal article" date="2016" name="Sci. Rep.">
        <title>Insights into Adaptations to a Near-Obligate Nematode Endoparasitic Lifestyle from the Finished Genome of Drechmeria coniospora.</title>
        <authorList>
            <person name="Zhang L."/>
            <person name="Zhou Z."/>
            <person name="Guo Q."/>
            <person name="Fokkens L."/>
            <person name="Miskei M."/>
            <person name="Pocsi I."/>
            <person name="Zhang W."/>
            <person name="Chen M."/>
            <person name="Wang L."/>
            <person name="Sun Y."/>
            <person name="Donzelli B.G."/>
            <person name="Gibson D.M."/>
            <person name="Nelson D.R."/>
            <person name="Luo J.G."/>
            <person name="Rep M."/>
            <person name="Liu H."/>
            <person name="Yang S."/>
            <person name="Wang J."/>
            <person name="Krasnoff S.B."/>
            <person name="Xu Y."/>
            <person name="Molnar I."/>
            <person name="Lin M."/>
        </authorList>
    </citation>
    <scope>NUCLEOTIDE SEQUENCE [LARGE SCALE GENOMIC DNA]</scope>
    <source>
        <strain evidence="12 13">ARSEF 6962</strain>
    </source>
</reference>
<evidence type="ECO:0000256" key="2">
    <source>
        <dbReference type="ARBA" id="ARBA00008721"/>
    </source>
</evidence>
<dbReference type="EMBL" id="LAYC01000001">
    <property type="protein sequence ID" value="KYK59319.1"/>
    <property type="molecule type" value="Genomic_DNA"/>
</dbReference>
<keyword evidence="3" id="KW-0645">Protease</keyword>
<evidence type="ECO:0000256" key="9">
    <source>
        <dbReference type="ARBA" id="ARBA00023157"/>
    </source>
</evidence>
<keyword evidence="13" id="KW-1185">Reference proteome</keyword>
<feature type="signal peptide" evidence="10">
    <location>
        <begin position="1"/>
        <end position="20"/>
    </location>
</feature>
<name>A0A151GQD8_DRECN</name>
<keyword evidence="8" id="KW-0482">Metalloprotease</keyword>
<dbReference type="InterPro" id="IPR024079">
    <property type="entry name" value="MetalloPept_cat_dom_sf"/>
</dbReference>
<gene>
    <name evidence="12" type="ORF">DCS_00449</name>
</gene>
<dbReference type="PANTHER" id="PTHR47466">
    <property type="match status" value="1"/>
</dbReference>
<comment type="similarity">
    <text evidence="2">Belongs to the peptidase M43B family.</text>
</comment>
<dbReference type="GeneID" id="63713092"/>
<keyword evidence="9" id="KW-1015">Disulfide bond</keyword>
<dbReference type="RefSeq" id="XP_040658671.1">
    <property type="nucleotide sequence ID" value="XM_040797788.1"/>
</dbReference>
<dbReference type="InterPro" id="IPR008754">
    <property type="entry name" value="Peptidase_M43"/>
</dbReference>
<dbReference type="STRING" id="98403.A0A151GQD8"/>
<dbReference type="Proteomes" id="UP000076580">
    <property type="component" value="Chromosome 01"/>
</dbReference>
<feature type="chain" id="PRO_5007580883" description="Peptidase M43 pregnancy-associated plasma-A domain-containing protein" evidence="10">
    <location>
        <begin position="21"/>
        <end position="274"/>
    </location>
</feature>
<evidence type="ECO:0000256" key="7">
    <source>
        <dbReference type="ARBA" id="ARBA00022833"/>
    </source>
</evidence>
<evidence type="ECO:0000256" key="3">
    <source>
        <dbReference type="ARBA" id="ARBA00022670"/>
    </source>
</evidence>
<evidence type="ECO:0000256" key="5">
    <source>
        <dbReference type="ARBA" id="ARBA00022729"/>
    </source>
</evidence>
<evidence type="ECO:0000256" key="10">
    <source>
        <dbReference type="SAM" id="SignalP"/>
    </source>
</evidence>
<keyword evidence="4" id="KW-0479">Metal-binding</keyword>
<keyword evidence="6" id="KW-0378">Hydrolase</keyword>
<dbReference type="GO" id="GO:0046872">
    <property type="term" value="F:metal ion binding"/>
    <property type="evidence" value="ECO:0007669"/>
    <property type="project" value="UniProtKB-KW"/>
</dbReference>
<sequence>MFSCVPSLFLALACAATATATTISSQPTDLTCVTEGLSNELVAFHEESSRYEAIARRRTRPPRIKVGVWVHVVASSPDSYANMNLPRIDKQLAVLSKDFAPTGFSFHLKHADWTFNAAWAKGRDRRDMQRALYQGDHDSLNVYFVEQTDASNERVRGHCPLPGHLNGNRDGAIVTASTTPRADFIPKTIPGPRRALVDQALGHTLTHEVGHWLGLLHTFEGNNCTGKGDQIDDTPAHLHPNVGCKAVQDSCPGQAGMDPTHNFMNILWESVTLV</sequence>
<accession>A0A151GQD8</accession>
<evidence type="ECO:0000256" key="8">
    <source>
        <dbReference type="ARBA" id="ARBA00023049"/>
    </source>
</evidence>
<evidence type="ECO:0000313" key="12">
    <source>
        <dbReference type="EMBL" id="KYK59319.1"/>
    </source>
</evidence>
<evidence type="ECO:0000259" key="11">
    <source>
        <dbReference type="Pfam" id="PF05572"/>
    </source>
</evidence>
<comment type="function">
    <text evidence="1">Secreted metalloproteinase that allows assimilation of proteinaceous substrates.</text>
</comment>
<evidence type="ECO:0000256" key="6">
    <source>
        <dbReference type="ARBA" id="ARBA00022801"/>
    </source>
</evidence>
<dbReference type="GO" id="GO:0006508">
    <property type="term" value="P:proteolysis"/>
    <property type="evidence" value="ECO:0007669"/>
    <property type="project" value="UniProtKB-KW"/>
</dbReference>
<protein>
    <recommendedName>
        <fullName evidence="11">Peptidase M43 pregnancy-associated plasma-A domain-containing protein</fullName>
    </recommendedName>
</protein>
<comment type="caution">
    <text evidence="12">The sequence shown here is derived from an EMBL/GenBank/DDBJ whole genome shotgun (WGS) entry which is preliminary data.</text>
</comment>
<organism evidence="12 13">
    <name type="scientific">Drechmeria coniospora</name>
    <name type="common">Nematophagous fungus</name>
    <name type="synonym">Meria coniospora</name>
    <dbReference type="NCBI Taxonomy" id="98403"/>
    <lineage>
        <taxon>Eukaryota</taxon>
        <taxon>Fungi</taxon>
        <taxon>Dikarya</taxon>
        <taxon>Ascomycota</taxon>
        <taxon>Pezizomycotina</taxon>
        <taxon>Sordariomycetes</taxon>
        <taxon>Hypocreomycetidae</taxon>
        <taxon>Hypocreales</taxon>
        <taxon>Ophiocordycipitaceae</taxon>
        <taxon>Drechmeria</taxon>
    </lineage>
</organism>
<dbReference type="Gene3D" id="3.40.390.10">
    <property type="entry name" value="Collagenase (Catalytic Domain)"/>
    <property type="match status" value="1"/>
</dbReference>
<evidence type="ECO:0000256" key="4">
    <source>
        <dbReference type="ARBA" id="ARBA00022723"/>
    </source>
</evidence>
<dbReference type="GO" id="GO:0008237">
    <property type="term" value="F:metallopeptidase activity"/>
    <property type="evidence" value="ECO:0007669"/>
    <property type="project" value="UniProtKB-KW"/>
</dbReference>
<proteinExistence type="inferred from homology"/>
<dbReference type="Pfam" id="PF05572">
    <property type="entry name" value="Peptidase_M43"/>
    <property type="match status" value="1"/>
</dbReference>
<evidence type="ECO:0000313" key="13">
    <source>
        <dbReference type="Proteomes" id="UP000076580"/>
    </source>
</evidence>
<keyword evidence="5 10" id="KW-0732">Signal</keyword>
<keyword evidence="7" id="KW-0862">Zinc</keyword>
<dbReference type="PANTHER" id="PTHR47466:SF1">
    <property type="entry name" value="METALLOPROTEASE MEP1 (AFU_ORTHOLOGUE AFUA_1G07730)-RELATED"/>
    <property type="match status" value="1"/>
</dbReference>
<feature type="domain" description="Peptidase M43 pregnancy-associated plasma-A" evidence="11">
    <location>
        <begin position="201"/>
        <end position="241"/>
    </location>
</feature>
<dbReference type="InParanoid" id="A0A151GQD8"/>
<evidence type="ECO:0000256" key="1">
    <source>
        <dbReference type="ARBA" id="ARBA00003174"/>
    </source>
</evidence>